<keyword evidence="7" id="KW-0732">Signal</keyword>
<evidence type="ECO:0000256" key="5">
    <source>
        <dbReference type="PROSITE-ProRule" id="PRU01240"/>
    </source>
</evidence>
<gene>
    <name evidence="9" type="ORF">Pa4123_29160</name>
</gene>
<dbReference type="InterPro" id="IPR023828">
    <property type="entry name" value="Peptidase_S8_Ser-AS"/>
</dbReference>
<dbReference type="InterPro" id="IPR036852">
    <property type="entry name" value="Peptidase_S8/S53_dom_sf"/>
</dbReference>
<reference evidence="9" key="1">
    <citation type="submission" date="2022-12" db="EMBL/GenBank/DDBJ databases">
        <title>New Phytohabitans aurantiacus sp. RD004123 nov., an actinomycete isolated from soil.</title>
        <authorList>
            <person name="Triningsih D.W."/>
            <person name="Harunari E."/>
            <person name="Igarashi Y."/>
        </authorList>
    </citation>
    <scope>NUCLEOTIDE SEQUENCE</scope>
    <source>
        <strain evidence="9">RD004123</strain>
    </source>
</reference>
<dbReference type="InterPro" id="IPR023827">
    <property type="entry name" value="Peptidase_S8_Asp-AS"/>
</dbReference>
<dbReference type="PROSITE" id="PS51892">
    <property type="entry name" value="SUBTILASE"/>
    <property type="match status" value="1"/>
</dbReference>
<sequence>MRVGTRGVVALVVLCAAAAVPAVANGEAAPTVSAAAAPTADARSVTLVSGDRVTVTAGDKASVSPGEGREDMRFVTRRDGDHLHVIPADALALLRAGDLDPRLFDVTTLFEFGYDGLAELPLIVTYDGTDARARGRERVAEGGARVVRDLVPVEGHAVAADTDNLTDFWSTFTVGGPAERRMTIGVDAIWLDGLRQPALAESVPQIGAPAAWAAGFDGTGSTVAVLDSGVDAGHADLAGRVTARQNFTDGNEDDKDHTGHGTHVAATVAGADGVAPGARLLDGKVCVDGGCAESWIVAGMEWAAKQGATVANLSLGGPDTPGLDPVERAVQVLTGTLFVVAAGNIPGAGTISSPATADAALAVGAVTKADRLADFSSQGPRAEDGALKPDITAPGVAITAARSADSTLPGDTHTTLSGTSMAAPHAAGAAAILAQRRPDWTPAQIKAGLMGAAKPDPALSVFAQGAGRLDVAAAVTRTVTAVPASLSFGRQPWPHDDDTPVAKTVTYRNDGTEPVTLTPAVDGLPAAMVTVEPAAVTVPAGGTAEVTVTVDGRVDGANGLLTGHLTAGDTHTPLAFDREVESYEVTVAHLGRDGAPAEGYVTVLASWDGKIARTLPASTGTVRTRLPKGRYTVLSAITAPDGAGYATTMLAQPSLDVGGAVTITLDSRTGRPLSASVPRADAGQAFAEVAASAIATGRTVEVGTLGRTFAGLYAGAVDASTAEGFVSRVTATFEAPDTAYLLGWLTEDHMITGMAQELTAADLATVRADHGHEASGTTGRKLAWPVLPDALMGGFAHPLAFALPSTRTEYYNAGGRMRWFRSFDEMTADEYVTTTVAPPLSYKPGQAYQEQWSRGVFGPTVASPAYEHQWVTRTGDKLLVLAPLYGDGVGRAGYSGIATGRITLFLDGVKNAELSELNGEFEVPPEPADYRLEMVAQRSGPATLSTEVRVAWTFRSGHVEGAEAVRMPLSTVQFAPPVNSENAAPAGQPATIPVTVTPQPDSAAAPNASLRVEASFDDGKSWVVATRAGNAVVLQHPAGPGYVSLRAVAEDESGNTVEQTVIRAYKLA</sequence>
<dbReference type="InterPro" id="IPR000209">
    <property type="entry name" value="Peptidase_S8/S53_dom"/>
</dbReference>
<feature type="domain" description="Peptidase S8/S53" evidence="8">
    <location>
        <begin position="218"/>
        <end position="467"/>
    </location>
</feature>
<evidence type="ECO:0000256" key="6">
    <source>
        <dbReference type="RuleBase" id="RU003355"/>
    </source>
</evidence>
<feature type="chain" id="PRO_5045513142" evidence="7">
    <location>
        <begin position="25"/>
        <end position="1068"/>
    </location>
</feature>
<dbReference type="EMBL" id="BSDI01000011">
    <property type="protein sequence ID" value="GLH97641.1"/>
    <property type="molecule type" value="Genomic_DNA"/>
</dbReference>
<keyword evidence="3 5" id="KW-0378">Hydrolase</keyword>
<evidence type="ECO:0000313" key="10">
    <source>
        <dbReference type="Proteomes" id="UP001144280"/>
    </source>
</evidence>
<dbReference type="Gene3D" id="2.60.40.10">
    <property type="entry name" value="Immunoglobulins"/>
    <property type="match status" value="1"/>
</dbReference>
<organism evidence="9 10">
    <name type="scientific">Phytohabitans aurantiacus</name>
    <dbReference type="NCBI Taxonomy" id="3016789"/>
    <lineage>
        <taxon>Bacteria</taxon>
        <taxon>Bacillati</taxon>
        <taxon>Actinomycetota</taxon>
        <taxon>Actinomycetes</taxon>
        <taxon>Micromonosporales</taxon>
        <taxon>Micromonosporaceae</taxon>
    </lineage>
</organism>
<dbReference type="PANTHER" id="PTHR43806">
    <property type="entry name" value="PEPTIDASE S8"/>
    <property type="match status" value="1"/>
</dbReference>
<comment type="similarity">
    <text evidence="1 5 6">Belongs to the peptidase S8 family.</text>
</comment>
<dbReference type="InterPro" id="IPR050131">
    <property type="entry name" value="Peptidase_S8_subtilisin-like"/>
</dbReference>
<dbReference type="PROSITE" id="PS00138">
    <property type="entry name" value="SUBTILASE_SER"/>
    <property type="match status" value="1"/>
</dbReference>
<dbReference type="SUPFAM" id="SSF52743">
    <property type="entry name" value="Subtilisin-like"/>
    <property type="match status" value="1"/>
</dbReference>
<evidence type="ECO:0000256" key="4">
    <source>
        <dbReference type="ARBA" id="ARBA00022825"/>
    </source>
</evidence>
<dbReference type="GO" id="GO:0008233">
    <property type="term" value="F:peptidase activity"/>
    <property type="evidence" value="ECO:0007669"/>
    <property type="project" value="UniProtKB-KW"/>
</dbReference>
<protein>
    <submittedName>
        <fullName evidence="9">Serine protease</fullName>
    </submittedName>
</protein>
<evidence type="ECO:0000256" key="2">
    <source>
        <dbReference type="ARBA" id="ARBA00022670"/>
    </source>
</evidence>
<feature type="active site" description="Charge relay system" evidence="5">
    <location>
        <position position="260"/>
    </location>
</feature>
<evidence type="ECO:0000259" key="8">
    <source>
        <dbReference type="Pfam" id="PF00082"/>
    </source>
</evidence>
<keyword evidence="10" id="KW-1185">Reference proteome</keyword>
<dbReference type="Gene3D" id="3.40.50.200">
    <property type="entry name" value="Peptidase S8/S53 domain"/>
    <property type="match status" value="1"/>
</dbReference>
<dbReference type="PROSITE" id="PS00136">
    <property type="entry name" value="SUBTILASE_ASP"/>
    <property type="match status" value="1"/>
</dbReference>
<evidence type="ECO:0000313" key="9">
    <source>
        <dbReference type="EMBL" id="GLH97641.1"/>
    </source>
</evidence>
<feature type="signal peptide" evidence="7">
    <location>
        <begin position="1"/>
        <end position="24"/>
    </location>
</feature>
<keyword evidence="2 5" id="KW-0645">Protease</keyword>
<name>A0ABQ5QVG0_9ACTN</name>
<comment type="caution">
    <text evidence="9">The sequence shown here is derived from an EMBL/GenBank/DDBJ whole genome shotgun (WGS) entry which is preliminary data.</text>
</comment>
<dbReference type="RefSeq" id="WP_281895712.1">
    <property type="nucleotide sequence ID" value="NZ_BSDI01000011.1"/>
</dbReference>
<feature type="active site" description="Charge relay system" evidence="5">
    <location>
        <position position="227"/>
    </location>
</feature>
<dbReference type="InterPro" id="IPR015500">
    <property type="entry name" value="Peptidase_S8_subtilisin-rel"/>
</dbReference>
<keyword evidence="4 5" id="KW-0720">Serine protease</keyword>
<accession>A0ABQ5QVG0</accession>
<proteinExistence type="inferred from homology"/>
<feature type="active site" description="Charge relay system" evidence="5">
    <location>
        <position position="420"/>
    </location>
</feature>
<dbReference type="InterPro" id="IPR013783">
    <property type="entry name" value="Ig-like_fold"/>
</dbReference>
<dbReference type="PANTHER" id="PTHR43806:SF11">
    <property type="entry name" value="CEREVISIN-RELATED"/>
    <property type="match status" value="1"/>
</dbReference>
<dbReference type="PRINTS" id="PR00723">
    <property type="entry name" value="SUBTILISIN"/>
</dbReference>
<evidence type="ECO:0000256" key="3">
    <source>
        <dbReference type="ARBA" id="ARBA00022801"/>
    </source>
</evidence>
<dbReference type="Pfam" id="PF00082">
    <property type="entry name" value="Peptidase_S8"/>
    <property type="match status" value="1"/>
</dbReference>
<evidence type="ECO:0000256" key="7">
    <source>
        <dbReference type="SAM" id="SignalP"/>
    </source>
</evidence>
<evidence type="ECO:0000256" key="1">
    <source>
        <dbReference type="ARBA" id="ARBA00011073"/>
    </source>
</evidence>
<dbReference type="GO" id="GO:0006508">
    <property type="term" value="P:proteolysis"/>
    <property type="evidence" value="ECO:0007669"/>
    <property type="project" value="UniProtKB-KW"/>
</dbReference>
<dbReference type="Proteomes" id="UP001144280">
    <property type="component" value="Unassembled WGS sequence"/>
</dbReference>